<evidence type="ECO:0000313" key="1">
    <source>
        <dbReference type="EMBL" id="KAG5479625.1"/>
    </source>
</evidence>
<protein>
    <submittedName>
        <fullName evidence="1">Uncharacterized protein</fullName>
    </submittedName>
</protein>
<keyword evidence="2" id="KW-1185">Reference proteome</keyword>
<accession>A0A836H8Q2</accession>
<name>A0A836H8Q2_LEIEN</name>
<dbReference type="KEGG" id="lenr:94170631"/>
<dbReference type="RefSeq" id="XP_067693154.1">
    <property type="nucleotide sequence ID" value="XM_067835121.1"/>
</dbReference>
<comment type="caution">
    <text evidence="1">The sequence shown here is derived from an EMBL/GenBank/DDBJ whole genome shotgun (WGS) entry which is preliminary data.</text>
</comment>
<evidence type="ECO:0000313" key="2">
    <source>
        <dbReference type="Proteomes" id="UP000674179"/>
    </source>
</evidence>
<organism evidence="1 2">
    <name type="scientific">Leishmania enriettii</name>
    <dbReference type="NCBI Taxonomy" id="5663"/>
    <lineage>
        <taxon>Eukaryota</taxon>
        <taxon>Discoba</taxon>
        <taxon>Euglenozoa</taxon>
        <taxon>Kinetoplastea</taxon>
        <taxon>Metakinetoplastina</taxon>
        <taxon>Trypanosomatida</taxon>
        <taxon>Trypanosomatidae</taxon>
        <taxon>Leishmaniinae</taxon>
        <taxon>Leishmania</taxon>
    </lineage>
</organism>
<proteinExistence type="predicted"/>
<sequence length="76" mass="7851">MAIAYPSAPSPPGVGAVYGTKHALLVALLGNALCLCHCFGRPPEKPIDFVLRDFQRGGSLQSRPVKFADAAASGVA</sequence>
<dbReference type="Proteomes" id="UP000674179">
    <property type="component" value="Chromosome 22"/>
</dbReference>
<dbReference type="EMBL" id="JAFHKP010000022">
    <property type="protein sequence ID" value="KAG5479625.1"/>
    <property type="molecule type" value="Genomic_DNA"/>
</dbReference>
<dbReference type="OrthoDB" id="10324109at2759"/>
<reference evidence="1 2" key="1">
    <citation type="submission" date="2021-02" db="EMBL/GenBank/DDBJ databases">
        <title>Leishmania (Mundinia) enrietti genome sequencing and assembly.</title>
        <authorList>
            <person name="Almutairi H."/>
            <person name="Gatherer D."/>
        </authorList>
    </citation>
    <scope>NUCLEOTIDE SEQUENCE [LARGE SCALE GENOMIC DNA]</scope>
    <source>
        <strain evidence="1">CUR178</strain>
    </source>
</reference>
<dbReference type="GeneID" id="94170631"/>
<gene>
    <name evidence="1" type="ORF">CUR178_03387</name>
</gene>
<dbReference type="AlphaFoldDB" id="A0A836H8Q2"/>